<organism evidence="2 3">
    <name type="scientific">Streptosporangium becharense</name>
    <dbReference type="NCBI Taxonomy" id="1816182"/>
    <lineage>
        <taxon>Bacteria</taxon>
        <taxon>Bacillati</taxon>
        <taxon>Actinomycetota</taxon>
        <taxon>Actinomycetes</taxon>
        <taxon>Streptosporangiales</taxon>
        <taxon>Streptosporangiaceae</taxon>
        <taxon>Streptosporangium</taxon>
    </lineage>
</organism>
<keyword evidence="3" id="KW-1185">Reference proteome</keyword>
<reference evidence="2 3" key="1">
    <citation type="submission" date="2020-08" db="EMBL/GenBank/DDBJ databases">
        <title>Sequencing the genomes of 1000 actinobacteria strains.</title>
        <authorList>
            <person name="Klenk H.-P."/>
        </authorList>
    </citation>
    <scope>NUCLEOTIDE SEQUENCE [LARGE SCALE GENOMIC DNA]</scope>
    <source>
        <strain evidence="2 3">DSM 46887</strain>
    </source>
</reference>
<gene>
    <name evidence="2" type="ORF">F4562_000845</name>
</gene>
<dbReference type="Gene3D" id="3.90.1200.10">
    <property type="match status" value="1"/>
</dbReference>
<sequence length="428" mass="45690">MNETADRTVSALVTMGTEFLGTVGPFPVDVPWWPEAGPVVAHLEEVLRVPVAVLRLVDVRGGGHGGPRGGHTTYHVEALRRPEPLPGALRPAGDGSLDGDGGTAGSVVAALREPAAHRAAWATAEGVREALAWADDALRAAGRPATGPVRQVKTWNLAALFRVPTGPGPVWMKITPEFAVDEAHVAGILAAEDPDLVPAVVAADPRNRRVLLEHVPGDDCWDAPDEVVREAVSRLTAAQAAVARRWAGGKPDGLPDRTPPVLAALAHELLDGETGRDLSAEELSLARGMADRLPSLVASLEECGLPYTLTHGDFHPGNWRSDGRRTVVLDLADAHYGHPAVDGLRPRDYLPADRWERAAAVWCESWSTRVPGCDPARALTLAEPLRHLASAIRYQEFLDNIEADERRYHEGDPAHAVRAALAATAGPH</sequence>
<evidence type="ECO:0000313" key="3">
    <source>
        <dbReference type="Proteomes" id="UP000540685"/>
    </source>
</evidence>
<dbReference type="AlphaFoldDB" id="A0A7W9MEZ9"/>
<feature type="domain" description="Aminoglycoside phosphotransferase" evidence="1">
    <location>
        <begin position="179"/>
        <end position="367"/>
    </location>
</feature>
<dbReference type="Pfam" id="PF01636">
    <property type="entry name" value="APH"/>
    <property type="match status" value="1"/>
</dbReference>
<dbReference type="InterPro" id="IPR011009">
    <property type="entry name" value="Kinase-like_dom_sf"/>
</dbReference>
<evidence type="ECO:0000259" key="1">
    <source>
        <dbReference type="Pfam" id="PF01636"/>
    </source>
</evidence>
<proteinExistence type="predicted"/>
<evidence type="ECO:0000313" key="2">
    <source>
        <dbReference type="EMBL" id="MBB5817783.1"/>
    </source>
</evidence>
<dbReference type="Proteomes" id="UP000540685">
    <property type="component" value="Unassembled WGS sequence"/>
</dbReference>
<protein>
    <recommendedName>
        <fullName evidence="1">Aminoglycoside phosphotransferase domain-containing protein</fullName>
    </recommendedName>
</protein>
<name>A0A7W9MEZ9_9ACTN</name>
<comment type="caution">
    <text evidence="2">The sequence shown here is derived from an EMBL/GenBank/DDBJ whole genome shotgun (WGS) entry which is preliminary data.</text>
</comment>
<accession>A0A7W9MEZ9</accession>
<dbReference type="SUPFAM" id="SSF56112">
    <property type="entry name" value="Protein kinase-like (PK-like)"/>
    <property type="match status" value="1"/>
</dbReference>
<dbReference type="RefSeq" id="WP_184545370.1">
    <property type="nucleotide sequence ID" value="NZ_JACHMP010000001.1"/>
</dbReference>
<dbReference type="InterPro" id="IPR002575">
    <property type="entry name" value="Aminoglycoside_PTrfase"/>
</dbReference>
<dbReference type="EMBL" id="JACHMP010000001">
    <property type="protein sequence ID" value="MBB5817783.1"/>
    <property type="molecule type" value="Genomic_DNA"/>
</dbReference>